<dbReference type="InterPro" id="IPR036259">
    <property type="entry name" value="MFS_trans_sf"/>
</dbReference>
<evidence type="ECO:0000256" key="4">
    <source>
        <dbReference type="ARBA" id="ARBA00022692"/>
    </source>
</evidence>
<comment type="caution">
    <text evidence="7">Lacks conserved residue(s) required for the propagation of feature annotation.</text>
</comment>
<organism evidence="8 9">
    <name type="scientific">Stichopus japonicus</name>
    <name type="common">Sea cucumber</name>
    <dbReference type="NCBI Taxonomy" id="307972"/>
    <lineage>
        <taxon>Eukaryota</taxon>
        <taxon>Metazoa</taxon>
        <taxon>Echinodermata</taxon>
        <taxon>Eleutherozoa</taxon>
        <taxon>Echinozoa</taxon>
        <taxon>Holothuroidea</taxon>
        <taxon>Aspidochirotacea</taxon>
        <taxon>Aspidochirotida</taxon>
        <taxon>Stichopodidae</taxon>
        <taxon>Apostichopus</taxon>
    </lineage>
</organism>
<dbReference type="AlphaFoldDB" id="A0A2G8JIC0"/>
<keyword evidence="7" id="KW-0406">Ion transport</keyword>
<keyword evidence="3 7" id="KW-0813">Transport</keyword>
<sequence>MSNIEAIVDNDELAQEYEKAADEQPVSKEETAEEKTGRRISWSAIWTWLTSYAFFVYASQALSSWGDRMWSFAVGLYLVEIDGSLRLTAIYGFSLTASVLIFGAVVGRWVDRTSRLRAIQISLFLQNSFVAINAAAMCVLVVKREELPDWVYAILAVAIICLGVCAKLTSIAEKICVQKDWIVVIAGEDKEYMAGIESMPLVDATCSVRWRYLRDGHVHLLEEEDRHREERSLLPRYPDYYAVSVHASSCPRESVRREVRPHEEHHGECHRVLVTDRENVESHWSAGLFFGGMILSRIGLWAFDLVLSQQIQESVEEHHRGIFNGIQSSLQSSFDMIHFILVIGLPCPESFGYLIFASYLFVCLGAAMYARFSYRREVTFPTSPEGMRFGRRYFQSEVKGTLIVRSSSLANSLTLKPFRLLYSG</sequence>
<evidence type="ECO:0000256" key="2">
    <source>
        <dbReference type="ARBA" id="ARBA00006279"/>
    </source>
</evidence>
<keyword evidence="5 7" id="KW-1133">Transmembrane helix</keyword>
<proteinExistence type="inferred from homology"/>
<reference evidence="8 9" key="1">
    <citation type="journal article" date="2017" name="PLoS Biol.">
        <title>The sea cucumber genome provides insights into morphological evolution and visceral regeneration.</title>
        <authorList>
            <person name="Zhang X."/>
            <person name="Sun L."/>
            <person name="Yuan J."/>
            <person name="Sun Y."/>
            <person name="Gao Y."/>
            <person name="Zhang L."/>
            <person name="Li S."/>
            <person name="Dai H."/>
            <person name="Hamel J.F."/>
            <person name="Liu C."/>
            <person name="Yu Y."/>
            <person name="Liu S."/>
            <person name="Lin W."/>
            <person name="Guo K."/>
            <person name="Jin S."/>
            <person name="Xu P."/>
            <person name="Storey K.B."/>
            <person name="Huan P."/>
            <person name="Zhang T."/>
            <person name="Zhou Y."/>
            <person name="Zhang J."/>
            <person name="Lin C."/>
            <person name="Li X."/>
            <person name="Xing L."/>
            <person name="Huo D."/>
            <person name="Sun M."/>
            <person name="Wang L."/>
            <person name="Mercier A."/>
            <person name="Li F."/>
            <person name="Yang H."/>
            <person name="Xiang J."/>
        </authorList>
    </citation>
    <scope>NUCLEOTIDE SEQUENCE [LARGE SCALE GENOMIC DNA]</scope>
    <source>
        <strain evidence="8">Shaxun</strain>
        <tissue evidence="8">Muscle</tissue>
    </source>
</reference>
<evidence type="ECO:0000313" key="8">
    <source>
        <dbReference type="EMBL" id="PIK35504.1"/>
    </source>
</evidence>
<dbReference type="SUPFAM" id="SSF103473">
    <property type="entry name" value="MFS general substrate transporter"/>
    <property type="match status" value="1"/>
</dbReference>
<feature type="transmembrane region" description="Helical" evidence="7">
    <location>
        <begin position="150"/>
        <end position="169"/>
    </location>
</feature>
<dbReference type="GO" id="GO:0005381">
    <property type="term" value="F:iron ion transmembrane transporter activity"/>
    <property type="evidence" value="ECO:0007669"/>
    <property type="project" value="UniProtKB-UniRule"/>
</dbReference>
<comment type="caution">
    <text evidence="8">The sequence shown here is derived from an EMBL/GenBank/DDBJ whole genome shotgun (WGS) entry which is preliminary data.</text>
</comment>
<dbReference type="EMBL" id="MRZV01001885">
    <property type="protein sequence ID" value="PIK35504.1"/>
    <property type="molecule type" value="Genomic_DNA"/>
</dbReference>
<dbReference type="STRING" id="307972.A0A2G8JIC0"/>
<accession>A0A2G8JIC0</accession>
<evidence type="ECO:0000256" key="5">
    <source>
        <dbReference type="ARBA" id="ARBA00022989"/>
    </source>
</evidence>
<dbReference type="GO" id="GO:0016020">
    <property type="term" value="C:membrane"/>
    <property type="evidence" value="ECO:0007669"/>
    <property type="project" value="UniProtKB-SubCell"/>
</dbReference>
<evidence type="ECO:0000256" key="1">
    <source>
        <dbReference type="ARBA" id="ARBA00004141"/>
    </source>
</evidence>
<evidence type="ECO:0000313" key="9">
    <source>
        <dbReference type="Proteomes" id="UP000230750"/>
    </source>
</evidence>
<gene>
    <name evidence="8" type="ORF">BSL78_27669</name>
</gene>
<dbReference type="OrthoDB" id="648861at2759"/>
<name>A0A2G8JIC0_STIJA</name>
<feature type="transmembrane region" description="Helical" evidence="7">
    <location>
        <begin position="45"/>
        <end position="65"/>
    </location>
</feature>
<evidence type="ECO:0000256" key="3">
    <source>
        <dbReference type="ARBA" id="ARBA00022448"/>
    </source>
</evidence>
<dbReference type="PANTHER" id="PTHR11660">
    <property type="entry name" value="SOLUTE CARRIER FAMILY 40 MEMBER"/>
    <property type="match status" value="1"/>
</dbReference>
<comment type="subcellular location">
    <subcellularLocation>
        <location evidence="1 7">Membrane</location>
        <topology evidence="1 7">Multi-pass membrane protein</topology>
    </subcellularLocation>
</comment>
<dbReference type="Proteomes" id="UP000230750">
    <property type="component" value="Unassembled WGS sequence"/>
</dbReference>
<dbReference type="InterPro" id="IPR009716">
    <property type="entry name" value="Ferroportin-1"/>
</dbReference>
<comment type="similarity">
    <text evidence="2 7">Belongs to the ferroportin (FP) (TC 2.A.100) family. SLC40A subfamily.</text>
</comment>
<keyword evidence="4 7" id="KW-0812">Transmembrane</keyword>
<comment type="function">
    <text evidence="7">May be involved in iron transport and iron homeostasis.</text>
</comment>
<keyword evidence="9" id="KW-1185">Reference proteome</keyword>
<feature type="transmembrane region" description="Helical" evidence="7">
    <location>
        <begin position="122"/>
        <end position="144"/>
    </location>
</feature>
<evidence type="ECO:0000256" key="7">
    <source>
        <dbReference type="RuleBase" id="RU365065"/>
    </source>
</evidence>
<feature type="transmembrane region" description="Helical" evidence="7">
    <location>
        <begin position="284"/>
        <end position="303"/>
    </location>
</feature>
<protein>
    <recommendedName>
        <fullName evidence="7">Solute carrier family 40 member</fullName>
    </recommendedName>
</protein>
<feature type="transmembrane region" description="Helical" evidence="7">
    <location>
        <begin position="85"/>
        <end position="110"/>
    </location>
</feature>
<evidence type="ECO:0000256" key="6">
    <source>
        <dbReference type="ARBA" id="ARBA00023136"/>
    </source>
</evidence>
<dbReference type="Pfam" id="PF06963">
    <property type="entry name" value="FPN1"/>
    <property type="match status" value="2"/>
</dbReference>
<dbReference type="PANTHER" id="PTHR11660:SF57">
    <property type="entry name" value="SOLUTE CARRIER FAMILY 40 MEMBER"/>
    <property type="match status" value="1"/>
</dbReference>
<keyword evidence="6 7" id="KW-0472">Membrane</keyword>
<feature type="transmembrane region" description="Helical" evidence="7">
    <location>
        <begin position="351"/>
        <end position="370"/>
    </location>
</feature>